<proteinExistence type="predicted"/>
<keyword evidence="1" id="KW-0472">Membrane</keyword>
<protein>
    <submittedName>
        <fullName evidence="2">Spiroplasma plectrovirus-related protein</fullName>
    </submittedName>
</protein>
<dbReference type="RefSeq" id="WP_114564335.1">
    <property type="nucleotide sequence ID" value="NZ_CP031088.1"/>
</dbReference>
<dbReference type="KEGG" id="sphh:SDAV_00408"/>
<dbReference type="EMBL" id="CP031088">
    <property type="protein sequence ID" value="AXF95402.1"/>
    <property type="molecule type" value="Genomic_DNA"/>
</dbReference>
<feature type="transmembrane region" description="Helical" evidence="1">
    <location>
        <begin position="55"/>
        <end position="75"/>
    </location>
</feature>
<feature type="transmembrane region" description="Helical" evidence="1">
    <location>
        <begin position="20"/>
        <end position="49"/>
    </location>
</feature>
<evidence type="ECO:0000313" key="3">
    <source>
        <dbReference type="Proteomes" id="UP000253689"/>
    </source>
</evidence>
<reference evidence="3" key="1">
    <citation type="submission" date="2018-07" db="EMBL/GenBank/DDBJ databases">
        <title>Complete Genome Sequence of Spiroplasma phoeniceum.</title>
        <authorList>
            <person name="Davis R.E."/>
            <person name="Shao J.Y."/>
            <person name="Zhao Y."/>
            <person name="Silver A."/>
            <person name="Stump z."/>
            <person name="Gasparich G."/>
        </authorList>
    </citation>
    <scope>NUCLEOTIDE SEQUENCE [LARGE SCALE GENOMIC DNA]</scope>
    <source>
        <strain evidence="3">P40</strain>
    </source>
</reference>
<organism evidence="2 3">
    <name type="scientific">Spiroplasma phoeniceum P40</name>
    <dbReference type="NCBI Taxonomy" id="1276259"/>
    <lineage>
        <taxon>Bacteria</taxon>
        <taxon>Bacillati</taxon>
        <taxon>Mycoplasmatota</taxon>
        <taxon>Mollicutes</taxon>
        <taxon>Entomoplasmatales</taxon>
        <taxon>Spiroplasmataceae</taxon>
        <taxon>Spiroplasma</taxon>
    </lineage>
</organism>
<keyword evidence="1" id="KW-0812">Transmembrane</keyword>
<keyword evidence="3" id="KW-1185">Reference proteome</keyword>
<dbReference type="AlphaFoldDB" id="A0A345DMG4"/>
<accession>A0A345DMG4</accession>
<gene>
    <name evidence="2" type="ORF">SDAV_00408</name>
</gene>
<keyword evidence="1" id="KW-1133">Transmembrane helix</keyword>
<dbReference type="Proteomes" id="UP000253689">
    <property type="component" value="Chromosome"/>
</dbReference>
<sequence>MDMKFKTTKEYKKIKRDFIFWNLCFAFYYFWILILSIGFCVCFILFLNVGYMFDILMSFFFLIVLVFSLSFLIIVHIEQVKEFRVTVLKKQLLPLEIINNGVLGKGTMLRPVRRGDDKIE</sequence>
<evidence type="ECO:0000313" key="2">
    <source>
        <dbReference type="EMBL" id="AXF95402.1"/>
    </source>
</evidence>
<name>A0A345DMG4_9MOLU</name>
<evidence type="ECO:0000256" key="1">
    <source>
        <dbReference type="SAM" id="Phobius"/>
    </source>
</evidence>